<keyword evidence="3" id="KW-0479">Metal-binding</keyword>
<dbReference type="GO" id="GO:0051536">
    <property type="term" value="F:iron-sulfur cluster binding"/>
    <property type="evidence" value="ECO:0007669"/>
    <property type="project" value="UniProtKB-KW"/>
</dbReference>
<dbReference type="InterPro" id="IPR023867">
    <property type="entry name" value="Sulphatase_maturase_rSAM"/>
</dbReference>
<dbReference type="PANTHER" id="PTHR43273:SF8">
    <property type="entry name" value="RADICAL SAM DOMAIN PROTEIN"/>
    <property type="match status" value="1"/>
</dbReference>
<evidence type="ECO:0000256" key="5">
    <source>
        <dbReference type="ARBA" id="ARBA00023014"/>
    </source>
</evidence>
<dbReference type="InterPro" id="IPR058240">
    <property type="entry name" value="rSAM_sf"/>
</dbReference>
<evidence type="ECO:0000256" key="4">
    <source>
        <dbReference type="ARBA" id="ARBA00023004"/>
    </source>
</evidence>
<keyword evidence="4" id="KW-0408">Iron</keyword>
<dbReference type="AlphaFoldDB" id="A0A2D2DL83"/>
<comment type="cofactor">
    <cofactor evidence="1">
        <name>[4Fe-4S] cluster</name>
        <dbReference type="ChEBI" id="CHEBI:49883"/>
    </cofactor>
</comment>
<dbReference type="InterPro" id="IPR007197">
    <property type="entry name" value="rSAM"/>
</dbReference>
<dbReference type="GO" id="GO:0016491">
    <property type="term" value="F:oxidoreductase activity"/>
    <property type="evidence" value="ECO:0007669"/>
    <property type="project" value="InterPro"/>
</dbReference>
<dbReference type="PANTHER" id="PTHR43273">
    <property type="entry name" value="ANAEROBIC SULFATASE-MATURATING ENZYME HOMOLOG ASLB-RELATED"/>
    <property type="match status" value="1"/>
</dbReference>
<proteinExistence type="predicted"/>
<evidence type="ECO:0000313" key="7">
    <source>
        <dbReference type="EMBL" id="ATQ75733.1"/>
    </source>
</evidence>
<dbReference type="PROSITE" id="PS51918">
    <property type="entry name" value="RADICAL_SAM"/>
    <property type="match status" value="1"/>
</dbReference>
<evidence type="ECO:0000259" key="6">
    <source>
        <dbReference type="PROSITE" id="PS51918"/>
    </source>
</evidence>
<name>A0A2D2DL83_9BURK</name>
<dbReference type="InterPro" id="IPR013785">
    <property type="entry name" value="Aldolase_TIM"/>
</dbReference>
<dbReference type="SFLD" id="SFLDG01067">
    <property type="entry name" value="SPASM/twitch_domain_containing"/>
    <property type="match status" value="1"/>
</dbReference>
<keyword evidence="5" id="KW-0411">Iron-sulfur</keyword>
<dbReference type="GO" id="GO:0046872">
    <property type="term" value="F:metal ion binding"/>
    <property type="evidence" value="ECO:0007669"/>
    <property type="project" value="UniProtKB-KW"/>
</dbReference>
<dbReference type="Gene3D" id="3.20.20.70">
    <property type="entry name" value="Aldolase class I"/>
    <property type="match status" value="1"/>
</dbReference>
<dbReference type="SUPFAM" id="SSF102114">
    <property type="entry name" value="Radical SAM enzymes"/>
    <property type="match status" value="1"/>
</dbReference>
<dbReference type="SFLD" id="SFLDG01072">
    <property type="entry name" value="dehydrogenase_like"/>
    <property type="match status" value="1"/>
</dbReference>
<accession>A0A2D2DL83</accession>
<reference evidence="7" key="1">
    <citation type="submission" date="2017-10" db="EMBL/GenBank/DDBJ databases">
        <title>Massilia psychrophilum sp. nov., a novel purple-pigmented bacterium isolated from Tianshan glacier, Xinjiang Municipality, China.</title>
        <authorList>
            <person name="Wang H."/>
        </authorList>
    </citation>
    <scope>NUCLEOTIDE SEQUENCE [LARGE SCALE GENOMIC DNA]</scope>
    <source>
        <strain evidence="7">B2</strain>
    </source>
</reference>
<dbReference type="CDD" id="cd01335">
    <property type="entry name" value="Radical_SAM"/>
    <property type="match status" value="1"/>
</dbReference>
<evidence type="ECO:0000256" key="1">
    <source>
        <dbReference type="ARBA" id="ARBA00001966"/>
    </source>
</evidence>
<organism evidence="7 8">
    <name type="scientific">Massilia violaceinigra</name>
    <dbReference type="NCBI Taxonomy" id="2045208"/>
    <lineage>
        <taxon>Bacteria</taxon>
        <taxon>Pseudomonadati</taxon>
        <taxon>Pseudomonadota</taxon>
        <taxon>Betaproteobacteria</taxon>
        <taxon>Burkholderiales</taxon>
        <taxon>Oxalobacteraceae</taxon>
        <taxon>Telluria group</taxon>
        <taxon>Massilia</taxon>
    </lineage>
</organism>
<protein>
    <recommendedName>
        <fullName evidence="6">Radical SAM core domain-containing protein</fullName>
    </recommendedName>
</protein>
<dbReference type="OrthoDB" id="308557at2"/>
<dbReference type="SFLD" id="SFLDS00029">
    <property type="entry name" value="Radical_SAM"/>
    <property type="match status" value="1"/>
</dbReference>
<dbReference type="EMBL" id="CP024608">
    <property type="protein sequence ID" value="ATQ75733.1"/>
    <property type="molecule type" value="Genomic_DNA"/>
</dbReference>
<dbReference type="Proteomes" id="UP000229897">
    <property type="component" value="Chromosome"/>
</dbReference>
<sequence length="404" mass="44625">MFVTHAPQQRFKAFYDCLSNNDTATSSVVSSYILVKLAARCNLACTYCYWFRDKSVLDAPKRLTLEAEDAFITRLGEHIRQHQLKTFFILFHGGEPLLFGAARFEALCAKLRELEAAHGCQLKLAVTTNGVLVDAHWASLLQRWNVGVTVSLDGPRAVNDSRRIGFRGQGSFDAILAGVRQLRAAGVEPGFLSVCEPSSDPRELVRFFAEDLGACDFDVLVPDATHEDTPASIAAFYIGLFDAWWDTWLDRGVRIRLLDTLVRGLLGEESRIESIGFGPNTTSTLATDGAIEPLDVLRTAGDSFTRTRIDVFHNGLQDIQSDPLWREVLQASLTLPKTCQSCQHRMTCGGGHVGQRWSAARRFDNPTVYCEDIKAILAHMSARLFADMTIVAPAGALEAVREAA</sequence>
<keyword evidence="8" id="KW-1185">Reference proteome</keyword>
<dbReference type="KEGG" id="mass:CR152_15260"/>
<keyword evidence="2" id="KW-0949">S-adenosyl-L-methionine</keyword>
<dbReference type="Pfam" id="PF04055">
    <property type="entry name" value="Radical_SAM"/>
    <property type="match status" value="1"/>
</dbReference>
<evidence type="ECO:0000256" key="3">
    <source>
        <dbReference type="ARBA" id="ARBA00022723"/>
    </source>
</evidence>
<evidence type="ECO:0000256" key="2">
    <source>
        <dbReference type="ARBA" id="ARBA00022691"/>
    </source>
</evidence>
<dbReference type="RefSeq" id="WP_099875739.1">
    <property type="nucleotide sequence ID" value="NZ_CP024608.1"/>
</dbReference>
<feature type="domain" description="Radical SAM core" evidence="6">
    <location>
        <begin position="27"/>
        <end position="269"/>
    </location>
</feature>
<dbReference type="SFLD" id="SFLDG01386">
    <property type="entry name" value="main_SPASM_domain-containing"/>
    <property type="match status" value="1"/>
</dbReference>
<evidence type="ECO:0000313" key="8">
    <source>
        <dbReference type="Proteomes" id="UP000229897"/>
    </source>
</evidence>
<gene>
    <name evidence="7" type="ORF">CR152_15260</name>
</gene>